<dbReference type="PANTHER" id="PTHR45740:SF2">
    <property type="entry name" value="POLY [ADP-RIBOSE] POLYMERASE"/>
    <property type="match status" value="1"/>
</dbReference>
<dbReference type="GO" id="GO:1990404">
    <property type="term" value="F:NAD+-protein mono-ADP-ribosyltransferase activity"/>
    <property type="evidence" value="ECO:0007669"/>
    <property type="project" value="TreeGrafter"/>
</dbReference>
<feature type="compositionally biased region" description="Polar residues" evidence="3">
    <location>
        <begin position="210"/>
        <end position="227"/>
    </location>
</feature>
<feature type="compositionally biased region" description="Basic and acidic residues" evidence="3">
    <location>
        <begin position="191"/>
        <end position="200"/>
    </location>
</feature>
<feature type="region of interest" description="Disordered" evidence="3">
    <location>
        <begin position="689"/>
        <end position="737"/>
    </location>
</feature>
<feature type="compositionally biased region" description="Basic and acidic residues" evidence="3">
    <location>
        <begin position="518"/>
        <end position="536"/>
    </location>
</feature>
<feature type="domain" description="PARP catalytic" evidence="4">
    <location>
        <begin position="391"/>
        <end position="570"/>
    </location>
</feature>
<feature type="compositionally biased region" description="Low complexity" evidence="3">
    <location>
        <begin position="708"/>
        <end position="720"/>
    </location>
</feature>
<evidence type="ECO:0000256" key="2">
    <source>
        <dbReference type="SAM" id="Coils"/>
    </source>
</evidence>
<feature type="region of interest" description="Disordered" evidence="3">
    <location>
        <begin position="518"/>
        <end position="539"/>
    </location>
</feature>
<dbReference type="InterPro" id="IPR051712">
    <property type="entry name" value="ARTD-AVP"/>
</dbReference>
<dbReference type="GO" id="GO:0005634">
    <property type="term" value="C:nucleus"/>
    <property type="evidence" value="ECO:0007669"/>
    <property type="project" value="TreeGrafter"/>
</dbReference>
<feature type="region of interest" description="Disordered" evidence="3">
    <location>
        <begin position="169"/>
        <end position="242"/>
    </location>
</feature>
<accession>A0A8J9W3R2</accession>
<evidence type="ECO:0000256" key="1">
    <source>
        <dbReference type="ARBA" id="ARBA00024347"/>
    </source>
</evidence>
<sequence length="838" mass="93261">MAEGMDPDLDLSAERAGFFYTDDDGVGFLTEEERRDYELAKQLEEEERRLDQEREEQAQMDRAIAESLKTGDVEMLQTDDFQHEIQQQLQLQEVLKRSLADPDSPLSNFRGPDMPSLPDGVDINTAQAILTALGANQPVGMDSADGINNNEDSPMLGSVRRELRLQEEVRMRSQGSPWGQGSRSDEEGDAERERRMQAEWEREEAEENMMLSQVLSQQRPQVANTGSADGRNQRSVNTDGGLEEDNMVVQEATASSAVHPAVPSRRRSVEIEDDIADELRINGAQGSTSQENVAASTSGSLRRRSVDMEEDVAEEIRIAMRAAANIVPASQPLSGATASSSTGVRPSFPSAGSMKPYPVDPNYDEELPCNWTLGLDREQACHHIRLLTTSEEYRLIAEEFSRVNITVESIERVQNQRLWDRLQYEKRNMKDMRRSDSFDVNEQYLFHGTQSSAVNQICEEGLDQRLSRIGNFGRGIYFSDDPRKCVDYSASNSAQDSNPCILKCRVVLGDVKVYPHGQTDKDLRREPLRENREEGMPKSYDSVQGCVKEYNEFVIYRNYITLPEYVIYYRLSGTASRTTQGSAQAPNGVPTTSVSATVAETPSASTDTDFHSEIEEESEEMGASPSASRTKEEHPEVKQSPGSNSTPVAMATGSVVPSTSSAGTGETLDAHEERIRRVRAIVQAERRAEAEARQRQLGASAQSRRDGAAQAEQQGQGVQQSDLAVSSEPPSGVVDEHEAKLLRVRKIVQDRRKLEKLMKSAGKESDIEALMKVYDETYVQGPQDASSDSDDPVTIVMAFLIPDFLEITGTDDMDTAKEFLRQANMDLQKAINLYFSCH</sequence>
<dbReference type="Proteomes" id="UP000838412">
    <property type="component" value="Chromosome 10"/>
</dbReference>
<feature type="compositionally biased region" description="Polar residues" evidence="3">
    <location>
        <begin position="655"/>
        <end position="664"/>
    </location>
</feature>
<feature type="region of interest" description="Disordered" evidence="3">
    <location>
        <begin position="332"/>
        <end position="357"/>
    </location>
</feature>
<feature type="compositionally biased region" description="Polar residues" evidence="3">
    <location>
        <begin position="332"/>
        <end position="344"/>
    </location>
</feature>
<comment type="similarity">
    <text evidence="1">Belongs to the ARTD/PARP family.</text>
</comment>
<dbReference type="SUPFAM" id="SSF56399">
    <property type="entry name" value="ADP-ribosylation"/>
    <property type="match status" value="1"/>
</dbReference>
<feature type="coiled-coil region" evidence="2">
    <location>
        <begin position="29"/>
        <end position="63"/>
    </location>
</feature>
<dbReference type="Pfam" id="PF00644">
    <property type="entry name" value="PARP"/>
    <property type="match status" value="1"/>
</dbReference>
<keyword evidence="2" id="KW-0175">Coiled coil</keyword>
<protein>
    <submittedName>
        <fullName evidence="5">PARP12 protein</fullName>
    </submittedName>
</protein>
<dbReference type="CDD" id="cd22249">
    <property type="entry name" value="UDM1_RNF168_RNF169-like"/>
    <property type="match status" value="1"/>
</dbReference>
<keyword evidence="6" id="KW-1185">Reference proteome</keyword>
<dbReference type="AlphaFoldDB" id="A0A8J9W3R2"/>
<proteinExistence type="inferred from homology"/>
<feature type="compositionally biased region" description="Polar residues" evidence="3">
    <location>
        <begin position="173"/>
        <end position="182"/>
    </location>
</feature>
<dbReference type="Gene3D" id="1.10.8.10">
    <property type="entry name" value="DNA helicase RuvA subunit, C-terminal domain"/>
    <property type="match status" value="1"/>
</dbReference>
<dbReference type="InterPro" id="IPR012317">
    <property type="entry name" value="Poly(ADP-ribose)pol_cat_dom"/>
</dbReference>
<feature type="region of interest" description="Disordered" evidence="3">
    <location>
        <begin position="578"/>
        <end position="672"/>
    </location>
</feature>
<name>A0A8J9W3R2_BRALA</name>
<evidence type="ECO:0000313" key="6">
    <source>
        <dbReference type="Proteomes" id="UP000838412"/>
    </source>
</evidence>
<feature type="region of interest" description="Disordered" evidence="3">
    <location>
        <begin position="281"/>
        <end position="306"/>
    </location>
</feature>
<dbReference type="Pfam" id="PF14555">
    <property type="entry name" value="UBA_4"/>
    <property type="match status" value="1"/>
</dbReference>
<gene>
    <name evidence="5" type="primary">PARP12</name>
    <name evidence="5" type="ORF">BLAG_LOCUS3154</name>
</gene>
<reference evidence="5" key="1">
    <citation type="submission" date="2022-01" db="EMBL/GenBank/DDBJ databases">
        <authorList>
            <person name="Braso-Vives M."/>
        </authorList>
    </citation>
    <scope>NUCLEOTIDE SEQUENCE</scope>
</reference>
<evidence type="ECO:0000313" key="5">
    <source>
        <dbReference type="EMBL" id="CAH1238645.1"/>
    </source>
</evidence>
<dbReference type="GO" id="GO:0003950">
    <property type="term" value="F:NAD+ poly-ADP-ribosyltransferase activity"/>
    <property type="evidence" value="ECO:0007669"/>
    <property type="project" value="InterPro"/>
</dbReference>
<dbReference type="Gene3D" id="3.90.228.10">
    <property type="match status" value="1"/>
</dbReference>
<dbReference type="EMBL" id="OV696695">
    <property type="protein sequence ID" value="CAH1238645.1"/>
    <property type="molecule type" value="Genomic_DNA"/>
</dbReference>
<feature type="compositionally biased region" description="Polar residues" evidence="3">
    <location>
        <begin position="284"/>
        <end position="300"/>
    </location>
</feature>
<dbReference type="OrthoDB" id="8062037at2759"/>
<evidence type="ECO:0000256" key="3">
    <source>
        <dbReference type="SAM" id="MobiDB-lite"/>
    </source>
</evidence>
<dbReference type="PANTHER" id="PTHR45740">
    <property type="entry name" value="POLY [ADP-RIBOSE] POLYMERASE"/>
    <property type="match status" value="1"/>
</dbReference>
<organism evidence="5 6">
    <name type="scientific">Branchiostoma lanceolatum</name>
    <name type="common">Common lancelet</name>
    <name type="synonym">Amphioxus lanceolatum</name>
    <dbReference type="NCBI Taxonomy" id="7740"/>
    <lineage>
        <taxon>Eukaryota</taxon>
        <taxon>Metazoa</taxon>
        <taxon>Chordata</taxon>
        <taxon>Cephalochordata</taxon>
        <taxon>Leptocardii</taxon>
        <taxon>Amphioxiformes</taxon>
        <taxon>Branchiostomatidae</taxon>
        <taxon>Branchiostoma</taxon>
    </lineage>
</organism>
<evidence type="ECO:0000259" key="4">
    <source>
        <dbReference type="Pfam" id="PF00644"/>
    </source>
</evidence>
<feature type="compositionally biased region" description="Polar residues" evidence="3">
    <location>
        <begin position="578"/>
        <end position="607"/>
    </location>
</feature>